<evidence type="ECO:0000256" key="1">
    <source>
        <dbReference type="ARBA" id="ARBA00022692"/>
    </source>
</evidence>
<feature type="domain" description="Major facilitator superfamily (MFS) profile" evidence="5">
    <location>
        <begin position="215"/>
        <end position="400"/>
    </location>
</feature>
<dbReference type="PANTHER" id="PTHR23520">
    <property type="entry name" value="TRANSPORTER, PUTATIVE (AFU_ORTHOLOGUE AFUA_3G04000)-RELATED"/>
    <property type="match status" value="1"/>
</dbReference>
<keyword evidence="3 4" id="KW-0472">Membrane</keyword>
<feature type="transmembrane region" description="Helical" evidence="4">
    <location>
        <begin position="139"/>
        <end position="159"/>
    </location>
</feature>
<evidence type="ECO:0000313" key="6">
    <source>
        <dbReference type="EMBL" id="OAP50507.1"/>
    </source>
</evidence>
<feature type="transmembrane region" description="Helical" evidence="4">
    <location>
        <begin position="21"/>
        <end position="40"/>
    </location>
</feature>
<protein>
    <submittedName>
        <fullName evidence="6">ABC transporter permease</fullName>
    </submittedName>
</protein>
<dbReference type="SUPFAM" id="SSF103473">
    <property type="entry name" value="MFS general substrate transporter"/>
    <property type="match status" value="1"/>
</dbReference>
<accession>A0A178YT02</accession>
<feature type="transmembrane region" description="Helical" evidence="4">
    <location>
        <begin position="295"/>
        <end position="317"/>
    </location>
</feature>
<dbReference type="InterPro" id="IPR036259">
    <property type="entry name" value="MFS_trans_sf"/>
</dbReference>
<dbReference type="RefSeq" id="WP_066867592.1">
    <property type="nucleotide sequence ID" value="NZ_LNQB01000026.1"/>
</dbReference>
<evidence type="ECO:0000259" key="5">
    <source>
        <dbReference type="PROSITE" id="PS50850"/>
    </source>
</evidence>
<keyword evidence="2 4" id="KW-1133">Transmembrane helix</keyword>
<feature type="transmembrane region" description="Helical" evidence="4">
    <location>
        <begin position="255"/>
        <end position="274"/>
    </location>
</feature>
<comment type="caution">
    <text evidence="6">The sequence shown here is derived from an EMBL/GenBank/DDBJ whole genome shotgun (WGS) entry which is preliminary data.</text>
</comment>
<feature type="transmembrane region" description="Helical" evidence="4">
    <location>
        <begin position="214"/>
        <end position="243"/>
    </location>
</feature>
<reference evidence="6 7" key="1">
    <citation type="submission" date="2015-11" db="EMBL/GenBank/DDBJ databases">
        <title>Ensifer anhuiense sp. nov., an effective nitrogen fixation bacterium with Glycine soja.</title>
        <authorList>
            <person name="Yan H."/>
            <person name="Chen W."/>
        </authorList>
    </citation>
    <scope>NUCLEOTIDE SEQUENCE [LARGE SCALE GENOMIC DNA]</scope>
    <source>
        <strain evidence="6 7">LMG 7837</strain>
    </source>
</reference>
<keyword evidence="1 4" id="KW-0812">Transmembrane</keyword>
<dbReference type="Gene3D" id="1.20.1250.20">
    <property type="entry name" value="MFS general substrate transporter like domains"/>
    <property type="match status" value="2"/>
</dbReference>
<dbReference type="AlphaFoldDB" id="A0A178YT02"/>
<dbReference type="EMBL" id="LNQB01000026">
    <property type="protein sequence ID" value="OAP50507.1"/>
    <property type="molecule type" value="Genomic_DNA"/>
</dbReference>
<name>A0A178YT02_SINSA</name>
<feature type="transmembrane region" description="Helical" evidence="4">
    <location>
        <begin position="99"/>
        <end position="119"/>
    </location>
</feature>
<sequence length="400" mass="41908">MIPVRSIHPATYLFAARALRDFGDGFVAILLPVYLLALGFSPLQVGVIATASLAGSALLTIVIGFLGAHRDLRGLLLAAAGLMVASGVAMSIVNDYALLLVIAFAGTINPSAGSVSVFVPLEHAVLTREVTSAERTTMFARYSLVGALASAVGALAAALPDFMTPTGLGQLAAIKLMFVLYAFLGLAGAVLYARIAPRVTSGEPAKAALGPSRAIVFKLAALFSLDAFAGGFVVQSLLALWLFERFNLSLAEAGVFFFWSGVLSAFSFPVAAWLSKRVGLINTMVFTHIPSSIALMLAAFAPTLPLTLSLLLIRAALSQMDVPTRSSYVMAVVTEAERAAAASFTSVPRSLAAAASPALAGALFAASYRSWPLLICAALKITYDLLLLLQFRHVKPPEEC</sequence>
<feature type="transmembrane region" description="Helical" evidence="4">
    <location>
        <begin position="75"/>
        <end position="93"/>
    </location>
</feature>
<evidence type="ECO:0000256" key="3">
    <source>
        <dbReference type="ARBA" id="ARBA00023136"/>
    </source>
</evidence>
<dbReference type="InterPro" id="IPR011701">
    <property type="entry name" value="MFS"/>
</dbReference>
<evidence type="ECO:0000256" key="4">
    <source>
        <dbReference type="SAM" id="Phobius"/>
    </source>
</evidence>
<evidence type="ECO:0000256" key="2">
    <source>
        <dbReference type="ARBA" id="ARBA00022989"/>
    </source>
</evidence>
<feature type="transmembrane region" description="Helical" evidence="4">
    <location>
        <begin position="171"/>
        <end position="193"/>
    </location>
</feature>
<keyword evidence="7" id="KW-1185">Reference proteome</keyword>
<dbReference type="InterPro" id="IPR020846">
    <property type="entry name" value="MFS_dom"/>
</dbReference>
<dbReference type="STRING" id="36856.ATB98_22550"/>
<dbReference type="Proteomes" id="UP000078507">
    <property type="component" value="Unassembled WGS sequence"/>
</dbReference>
<dbReference type="GO" id="GO:0022857">
    <property type="term" value="F:transmembrane transporter activity"/>
    <property type="evidence" value="ECO:0007669"/>
    <property type="project" value="InterPro"/>
</dbReference>
<evidence type="ECO:0000313" key="7">
    <source>
        <dbReference type="Proteomes" id="UP000078507"/>
    </source>
</evidence>
<proteinExistence type="predicted"/>
<gene>
    <name evidence="6" type="ORF">ATB98_22550</name>
</gene>
<dbReference type="PANTHER" id="PTHR23520:SF5">
    <property type="entry name" value="TRANSPORTER, PUTATIVE (AFU_ORTHOLOGUE AFUA_3G04000)-RELATED"/>
    <property type="match status" value="1"/>
</dbReference>
<organism evidence="6 7">
    <name type="scientific">Sinorhizobium saheli</name>
    <dbReference type="NCBI Taxonomy" id="36856"/>
    <lineage>
        <taxon>Bacteria</taxon>
        <taxon>Pseudomonadati</taxon>
        <taxon>Pseudomonadota</taxon>
        <taxon>Alphaproteobacteria</taxon>
        <taxon>Hyphomicrobiales</taxon>
        <taxon>Rhizobiaceae</taxon>
        <taxon>Sinorhizobium/Ensifer group</taxon>
        <taxon>Sinorhizobium</taxon>
    </lineage>
</organism>
<dbReference type="Pfam" id="PF07690">
    <property type="entry name" value="MFS_1"/>
    <property type="match status" value="1"/>
</dbReference>
<dbReference type="PROSITE" id="PS50850">
    <property type="entry name" value="MFS"/>
    <property type="match status" value="1"/>
</dbReference>
<feature type="transmembrane region" description="Helical" evidence="4">
    <location>
        <begin position="46"/>
        <end position="68"/>
    </location>
</feature>